<comment type="catalytic activity">
    <reaction evidence="1">
        <text>[E2 ubiquitin-conjugating enzyme]-S-ubiquitinyl-L-cysteine + [acceptor protein]-L-lysine = [E2 ubiquitin-conjugating enzyme]-L-cysteine + [acceptor protein]-N(6)-ubiquitinyl-L-lysine.</text>
        <dbReference type="EC" id="2.3.2.31"/>
    </reaction>
</comment>
<evidence type="ECO:0000256" key="10">
    <source>
        <dbReference type="SAM" id="Phobius"/>
    </source>
</evidence>
<reference evidence="13" key="1">
    <citation type="submission" date="2025-08" db="UniProtKB">
        <authorList>
            <consortium name="RefSeq"/>
        </authorList>
    </citation>
    <scope>IDENTIFICATION</scope>
</reference>
<gene>
    <name evidence="13" type="primary">LOC106805171</name>
</gene>
<dbReference type="InterPro" id="IPR047551">
    <property type="entry name" value="BRcat_RBR_RNF217"/>
</dbReference>
<feature type="compositionally biased region" description="Acidic residues" evidence="9">
    <location>
        <begin position="91"/>
        <end position="110"/>
    </location>
</feature>
<evidence type="ECO:0000313" key="12">
    <source>
        <dbReference type="Proteomes" id="UP000695022"/>
    </source>
</evidence>
<feature type="region of interest" description="Disordered" evidence="9">
    <location>
        <begin position="21"/>
        <end position="43"/>
    </location>
</feature>
<keyword evidence="12" id="KW-1185">Reference proteome</keyword>
<dbReference type="Pfam" id="PF01485">
    <property type="entry name" value="IBR"/>
    <property type="match status" value="1"/>
</dbReference>
<dbReference type="GeneID" id="106805171"/>
<evidence type="ECO:0000256" key="5">
    <source>
        <dbReference type="ARBA" id="ARBA00022737"/>
    </source>
</evidence>
<keyword evidence="8" id="KW-0862">Zinc</keyword>
<dbReference type="PROSITE" id="PS51873">
    <property type="entry name" value="TRIAD"/>
    <property type="match status" value="1"/>
</dbReference>
<dbReference type="RefSeq" id="XP_014662152.1">
    <property type="nucleotide sequence ID" value="XM_014806666.1"/>
</dbReference>
<evidence type="ECO:0000256" key="8">
    <source>
        <dbReference type="ARBA" id="ARBA00022833"/>
    </source>
</evidence>
<dbReference type="CDD" id="cd20350">
    <property type="entry name" value="Rcat_RBR_RNF217"/>
    <property type="match status" value="1"/>
</dbReference>
<keyword evidence="10" id="KW-0812">Transmembrane</keyword>
<keyword evidence="6" id="KW-0863">Zinc-finger</keyword>
<dbReference type="SUPFAM" id="SSF57850">
    <property type="entry name" value="RING/U-box"/>
    <property type="match status" value="2"/>
</dbReference>
<protein>
    <recommendedName>
        <fullName evidence="2">RBR-type E3 ubiquitin transferase</fullName>
        <ecNumber evidence="2">2.3.2.31</ecNumber>
    </recommendedName>
</protein>
<dbReference type="EC" id="2.3.2.31" evidence="2"/>
<feature type="transmembrane region" description="Helical" evidence="10">
    <location>
        <begin position="491"/>
        <end position="516"/>
    </location>
</feature>
<evidence type="ECO:0000256" key="3">
    <source>
        <dbReference type="ARBA" id="ARBA00022679"/>
    </source>
</evidence>
<organism evidence="12 13">
    <name type="scientific">Priapulus caudatus</name>
    <name type="common">Priapulid worm</name>
    <dbReference type="NCBI Taxonomy" id="37621"/>
    <lineage>
        <taxon>Eukaryota</taxon>
        <taxon>Metazoa</taxon>
        <taxon>Ecdysozoa</taxon>
        <taxon>Scalidophora</taxon>
        <taxon>Priapulida</taxon>
        <taxon>Priapulimorpha</taxon>
        <taxon>Priapulimorphida</taxon>
        <taxon>Priapulidae</taxon>
        <taxon>Priapulus</taxon>
    </lineage>
</organism>
<keyword evidence="5" id="KW-0677">Repeat</keyword>
<dbReference type="Gene3D" id="3.30.40.10">
    <property type="entry name" value="Zinc/RING finger domain, C3HC4 (zinc finger)"/>
    <property type="match status" value="1"/>
</dbReference>
<dbReference type="PANTHER" id="PTHR11685">
    <property type="entry name" value="RBR FAMILY RING FINGER AND IBR DOMAIN-CONTAINING"/>
    <property type="match status" value="1"/>
</dbReference>
<sequence length="569" mass="63273">MADAQTWPQFLLRIQLPVESERPQDPTIDDGLPLAAGCSGSRSPIRRRFRQPVTADEAGFVPRDAYALRGLVRYAWLLESSDACLLRPGQDDDDTDDDVEDDDDDDDDDVVTSVSDDVSATEIDDVGDSSSAASGEDSVTAHEGDALLRTVEEHLNVLLRKYELNTITVTHTDECLSRAAFQMMIEDVSAEHVPELQSDSDWMHIMVTLFLAALEIDISAAWAPLLGAVGYVAQHARAGRPLPFPHMPLQVAECEVCLTVATLRARPCCALLVCEQCLQTYVHVQIGDGVAQIDCCNADCGGFMHRDEIMFMLVDAETKEKFVRYLVDANNDPRQKTCPRCNKIMTLEREPTSGKRSAVTCVDCHLVWCFPCHAPWHEGLSCKEYRKGDKLLHEWAKHNSEEMRQRNAQRCPKCKVYIQRTSGCDHMQCGMCKTEFCYLCGQRFIALGLLGNHGSKYSIFGCKYAFRPEQTCIRRLVRGSIFAGKVAASPVVLTLAAAGGALAVGAAVVALPYGMYRLGKKASKKLEKRKEERKERKRRKALLKSFHDGILVISSPIDMITVKPEELPL</sequence>
<evidence type="ECO:0000256" key="2">
    <source>
        <dbReference type="ARBA" id="ARBA00012251"/>
    </source>
</evidence>
<evidence type="ECO:0000313" key="13">
    <source>
        <dbReference type="RefSeq" id="XP_014662152.1"/>
    </source>
</evidence>
<dbReference type="InterPro" id="IPR047552">
    <property type="entry name" value="Rcat_RBR_RNF217"/>
</dbReference>
<evidence type="ECO:0000256" key="9">
    <source>
        <dbReference type="SAM" id="MobiDB-lite"/>
    </source>
</evidence>
<feature type="domain" description="RING-type" evidence="11">
    <location>
        <begin position="250"/>
        <end position="466"/>
    </location>
</feature>
<evidence type="ECO:0000256" key="1">
    <source>
        <dbReference type="ARBA" id="ARBA00001798"/>
    </source>
</evidence>
<evidence type="ECO:0000256" key="6">
    <source>
        <dbReference type="ARBA" id="ARBA00022771"/>
    </source>
</evidence>
<keyword evidence="10" id="KW-1133">Transmembrane helix</keyword>
<evidence type="ECO:0000256" key="7">
    <source>
        <dbReference type="ARBA" id="ARBA00022786"/>
    </source>
</evidence>
<evidence type="ECO:0000259" key="11">
    <source>
        <dbReference type="PROSITE" id="PS51873"/>
    </source>
</evidence>
<keyword evidence="3" id="KW-0808">Transferase</keyword>
<dbReference type="Gene3D" id="1.20.120.1750">
    <property type="match status" value="1"/>
</dbReference>
<dbReference type="SMART" id="SM00647">
    <property type="entry name" value="IBR"/>
    <property type="match status" value="2"/>
</dbReference>
<accession>A0ABM1DQD1</accession>
<keyword evidence="10" id="KW-0472">Membrane</keyword>
<keyword evidence="4" id="KW-0479">Metal-binding</keyword>
<proteinExistence type="predicted"/>
<feature type="compositionally biased region" description="Low complexity" evidence="9">
    <location>
        <begin position="128"/>
        <end position="138"/>
    </location>
</feature>
<dbReference type="Proteomes" id="UP000695022">
    <property type="component" value="Unplaced"/>
</dbReference>
<keyword evidence="7" id="KW-0833">Ubl conjugation pathway</keyword>
<dbReference type="CDD" id="cd20342">
    <property type="entry name" value="BRcat_RBR_RNF217"/>
    <property type="match status" value="1"/>
</dbReference>
<feature type="region of interest" description="Disordered" evidence="9">
    <location>
        <begin position="86"/>
        <end position="139"/>
    </location>
</feature>
<dbReference type="InterPro" id="IPR044066">
    <property type="entry name" value="TRIAD_supradom"/>
</dbReference>
<name>A0ABM1DQD1_PRICU</name>
<dbReference type="Pfam" id="PF22191">
    <property type="entry name" value="IBR_1"/>
    <property type="match status" value="1"/>
</dbReference>
<dbReference type="InterPro" id="IPR013083">
    <property type="entry name" value="Znf_RING/FYVE/PHD"/>
</dbReference>
<evidence type="ECO:0000256" key="4">
    <source>
        <dbReference type="ARBA" id="ARBA00022723"/>
    </source>
</evidence>
<dbReference type="InterPro" id="IPR002867">
    <property type="entry name" value="IBR_dom"/>
</dbReference>
<dbReference type="InterPro" id="IPR031127">
    <property type="entry name" value="E3_UB_ligase_RBR"/>
</dbReference>